<proteinExistence type="predicted"/>
<evidence type="ECO:0000313" key="2">
    <source>
        <dbReference type="EMBL" id="KAK7253552.1"/>
    </source>
</evidence>
<feature type="signal peptide" evidence="1">
    <location>
        <begin position="1"/>
        <end position="20"/>
    </location>
</feature>
<gene>
    <name evidence="2" type="ORF">SO694_000011132</name>
</gene>
<keyword evidence="1" id="KW-0732">Signal</keyword>
<name>A0ABR1GCK1_AURAN</name>
<dbReference type="Proteomes" id="UP001363151">
    <property type="component" value="Unassembled WGS sequence"/>
</dbReference>
<evidence type="ECO:0000313" key="3">
    <source>
        <dbReference type="Proteomes" id="UP001363151"/>
    </source>
</evidence>
<comment type="caution">
    <text evidence="2">The sequence shown here is derived from an EMBL/GenBank/DDBJ whole genome shotgun (WGS) entry which is preliminary data.</text>
</comment>
<accession>A0ABR1GCK1</accession>
<organism evidence="2 3">
    <name type="scientific">Aureococcus anophagefferens</name>
    <name type="common">Harmful bloom alga</name>
    <dbReference type="NCBI Taxonomy" id="44056"/>
    <lineage>
        <taxon>Eukaryota</taxon>
        <taxon>Sar</taxon>
        <taxon>Stramenopiles</taxon>
        <taxon>Ochrophyta</taxon>
        <taxon>Pelagophyceae</taxon>
        <taxon>Pelagomonadales</taxon>
        <taxon>Pelagomonadaceae</taxon>
        <taxon>Aureococcus</taxon>
    </lineage>
</organism>
<evidence type="ECO:0000256" key="1">
    <source>
        <dbReference type="SAM" id="SignalP"/>
    </source>
</evidence>
<protein>
    <recommendedName>
        <fullName evidence="4">Hexosyltransferase</fullName>
    </recommendedName>
</protein>
<keyword evidence="3" id="KW-1185">Reference proteome</keyword>
<dbReference type="EMBL" id="JBBJCI010000035">
    <property type="protein sequence ID" value="KAK7253552.1"/>
    <property type="molecule type" value="Genomic_DNA"/>
</dbReference>
<feature type="chain" id="PRO_5045240420" description="Hexosyltransferase" evidence="1">
    <location>
        <begin position="21"/>
        <end position="374"/>
    </location>
</feature>
<evidence type="ECO:0008006" key="4">
    <source>
        <dbReference type="Google" id="ProtNLM"/>
    </source>
</evidence>
<reference evidence="2 3" key="1">
    <citation type="submission" date="2024-03" db="EMBL/GenBank/DDBJ databases">
        <title>Aureococcus anophagefferens CCMP1851 and Kratosvirus quantuckense: Draft genome of a second virus-susceptible host strain in the model system.</title>
        <authorList>
            <person name="Chase E."/>
            <person name="Truchon A.R."/>
            <person name="Schepens W."/>
            <person name="Wilhelm S.W."/>
        </authorList>
    </citation>
    <scope>NUCLEOTIDE SEQUENCE [LARGE SCALE GENOMIC DNA]</scope>
    <source>
        <strain evidence="2 3">CCMP1851</strain>
    </source>
</reference>
<sequence length="374" mass="41683">MAARRAGLLLWLLGAAAGNAREPAPRCGVQNFPHDPQKTTRIAIALFGLLRSNSTMANFETFMLAPLLAHRPEPYTVDVFLHLNVVAKITNARTNERAQALPAPLAWTRLAPCRYALEDQNVLDVKLGRLRHSLSRERKRDLYKDHGASLQNLFRALHSLKETARLIEARELALDLRYDVVASVRVDTIFTRSVPGDVYAYVKKSPVAKLFVPHFGCSIQHDLLLNDRFAVGAREAMLHVYLPRIDTVANFTSADDRGKSGLSGERHLFNAVKARGVPTARMHEFCLRRVRAGGQIWVKVFTPRDDRTCPLEALDVCDDGCMERQPACAAGRGCHQRGVHIAARLFDGEGWCDPHASTGHACRFDYEKLGFGLS</sequence>